<dbReference type="AlphaFoldDB" id="A0A127M0U0"/>
<keyword evidence="13 14" id="KW-0676">Redox-active center</keyword>
<protein>
    <recommendedName>
        <fullName evidence="14">Disulfide bond formation protein B</fullName>
    </recommendedName>
    <alternativeName>
        <fullName evidence="14">Disulfide oxidoreductase</fullName>
    </alternativeName>
</protein>
<evidence type="ECO:0000313" key="17">
    <source>
        <dbReference type="Proteomes" id="UP000074119"/>
    </source>
</evidence>
<dbReference type="Gene3D" id="1.20.1550.10">
    <property type="entry name" value="DsbB-like"/>
    <property type="match status" value="1"/>
</dbReference>
<keyword evidence="4 14" id="KW-1003">Cell membrane</keyword>
<dbReference type="Proteomes" id="UP000074119">
    <property type="component" value="Chromosome"/>
</dbReference>
<evidence type="ECO:0000256" key="8">
    <source>
        <dbReference type="ARBA" id="ARBA00022989"/>
    </source>
</evidence>
<evidence type="ECO:0000256" key="15">
    <source>
        <dbReference type="SAM" id="Phobius"/>
    </source>
</evidence>
<name>A0A127M0U0_9GAMM</name>
<reference evidence="16 17" key="1">
    <citation type="submission" date="2015-12" db="EMBL/GenBank/DDBJ databases">
        <authorList>
            <person name="Shamseldin A."/>
            <person name="Moawad H."/>
            <person name="Abd El-Rahim W.M."/>
            <person name="Sadowsky M.J."/>
        </authorList>
    </citation>
    <scope>NUCLEOTIDE SEQUENCE [LARGE SCALE GENOMIC DNA]</scope>
    <source>
        <strain evidence="16 17">SM2</strain>
    </source>
</reference>
<feature type="disulfide bond" description="Redox-active" evidence="14">
    <location>
        <begin position="35"/>
        <end position="38"/>
    </location>
</feature>
<dbReference type="InterPro" id="IPR003752">
    <property type="entry name" value="DiS_bond_form_DsbB/BdbC"/>
</dbReference>
<evidence type="ECO:0000256" key="9">
    <source>
        <dbReference type="ARBA" id="ARBA00023002"/>
    </source>
</evidence>
<dbReference type="PANTHER" id="PTHR36570">
    <property type="entry name" value="DISULFIDE BOND FORMATION PROTEIN B"/>
    <property type="match status" value="1"/>
</dbReference>
<keyword evidence="11 14" id="KW-1015">Disulfide bond</keyword>
<feature type="topological domain" description="Periplasmic" evidence="14">
    <location>
        <begin position="26"/>
        <end position="43"/>
    </location>
</feature>
<keyword evidence="6 14" id="KW-0812">Transmembrane</keyword>
<evidence type="ECO:0000256" key="3">
    <source>
        <dbReference type="ARBA" id="ARBA00022448"/>
    </source>
</evidence>
<dbReference type="SUPFAM" id="SSF158442">
    <property type="entry name" value="DsbB-like"/>
    <property type="match status" value="1"/>
</dbReference>
<keyword evidence="3 14" id="KW-0813">Transport</keyword>
<evidence type="ECO:0000256" key="6">
    <source>
        <dbReference type="ARBA" id="ARBA00022692"/>
    </source>
</evidence>
<feature type="transmembrane region" description="Helical" evidence="15">
    <location>
        <begin position="142"/>
        <end position="162"/>
    </location>
</feature>
<evidence type="ECO:0000256" key="7">
    <source>
        <dbReference type="ARBA" id="ARBA00022982"/>
    </source>
</evidence>
<feature type="topological domain" description="Cytoplasmic" evidence="14">
    <location>
        <begin position="161"/>
        <end position="164"/>
    </location>
</feature>
<comment type="function">
    <text evidence="14">Required for disulfide bond formation in some periplasmic proteins. Acts by oxidizing the DsbA protein.</text>
</comment>
<evidence type="ECO:0000256" key="12">
    <source>
        <dbReference type="ARBA" id="ARBA00023186"/>
    </source>
</evidence>
<evidence type="ECO:0000313" key="16">
    <source>
        <dbReference type="EMBL" id="AMO66848.1"/>
    </source>
</evidence>
<dbReference type="GO" id="GO:0006457">
    <property type="term" value="P:protein folding"/>
    <property type="evidence" value="ECO:0007669"/>
    <property type="project" value="InterPro"/>
</dbReference>
<dbReference type="STRING" id="1470434.AZF00_00390"/>
<feature type="transmembrane region" description="Helical" evidence="15">
    <location>
        <begin position="39"/>
        <end position="59"/>
    </location>
</feature>
<evidence type="ECO:0000256" key="13">
    <source>
        <dbReference type="ARBA" id="ARBA00023284"/>
    </source>
</evidence>
<feature type="topological domain" description="Cytoplasmic" evidence="14">
    <location>
        <begin position="61"/>
        <end position="66"/>
    </location>
</feature>
<keyword evidence="7 14" id="KW-0249">Electron transport</keyword>
<evidence type="ECO:0000256" key="14">
    <source>
        <dbReference type="HAMAP-Rule" id="MF_00286"/>
    </source>
</evidence>
<dbReference type="KEGG" id="zal:AZF00_00390"/>
<dbReference type="HAMAP" id="MF_00286">
    <property type="entry name" value="DsbB"/>
    <property type="match status" value="1"/>
</dbReference>
<dbReference type="Pfam" id="PF02600">
    <property type="entry name" value="DsbB"/>
    <property type="match status" value="1"/>
</dbReference>
<keyword evidence="10 14" id="KW-0472">Membrane</keyword>
<evidence type="ECO:0000256" key="1">
    <source>
        <dbReference type="ARBA" id="ARBA00004429"/>
    </source>
</evidence>
<keyword evidence="8 14" id="KW-1133">Transmembrane helix</keyword>
<dbReference type="InterPro" id="IPR022920">
    <property type="entry name" value="Disulphide_bond_form_DsbB"/>
</dbReference>
<comment type="similarity">
    <text evidence="2 14">Belongs to the DsbB family.</text>
</comment>
<gene>
    <name evidence="14" type="primary">dsbB</name>
    <name evidence="16" type="ORF">AZF00_00390</name>
</gene>
<comment type="subcellular location">
    <subcellularLocation>
        <location evidence="1">Cell inner membrane</location>
        <topology evidence="1">Multi-pass membrane protein</topology>
    </subcellularLocation>
    <subcellularLocation>
        <location evidence="14">Cell membrane</location>
        <topology evidence="14">Multi-pass membrane protein</topology>
    </subcellularLocation>
</comment>
<dbReference type="InterPro" id="IPR023380">
    <property type="entry name" value="DsbB-like_sf"/>
</dbReference>
<dbReference type="PANTHER" id="PTHR36570:SF3">
    <property type="entry name" value="DISULFIDE BOND FORMATION PROTEIN B"/>
    <property type="match status" value="1"/>
</dbReference>
<evidence type="ECO:0000256" key="5">
    <source>
        <dbReference type="ARBA" id="ARBA00022519"/>
    </source>
</evidence>
<dbReference type="GO" id="GO:0005886">
    <property type="term" value="C:plasma membrane"/>
    <property type="evidence" value="ECO:0007669"/>
    <property type="project" value="UniProtKB-SubCell"/>
</dbReference>
<dbReference type="RefSeq" id="WP_008253253.1">
    <property type="nucleotide sequence ID" value="NZ_CP014544.1"/>
</dbReference>
<feature type="transmembrane region" description="Helical" evidence="15">
    <location>
        <begin position="66"/>
        <end position="84"/>
    </location>
</feature>
<keyword evidence="12 14" id="KW-0143">Chaperone</keyword>
<accession>A0A127M0U0</accession>
<evidence type="ECO:0000256" key="4">
    <source>
        <dbReference type="ARBA" id="ARBA00022475"/>
    </source>
</evidence>
<feature type="topological domain" description="Cytoplasmic" evidence="14">
    <location>
        <begin position="1"/>
        <end position="8"/>
    </location>
</feature>
<evidence type="ECO:0000256" key="11">
    <source>
        <dbReference type="ARBA" id="ARBA00023157"/>
    </source>
</evidence>
<proteinExistence type="inferred from homology"/>
<comment type="caution">
    <text evidence="14">Lacks conserved residue(s) required for the propagation of feature annotation.</text>
</comment>
<organism evidence="16 17">
    <name type="scientific">Zhongshania aliphaticivorans</name>
    <dbReference type="NCBI Taxonomy" id="1470434"/>
    <lineage>
        <taxon>Bacteria</taxon>
        <taxon>Pseudomonadati</taxon>
        <taxon>Pseudomonadota</taxon>
        <taxon>Gammaproteobacteria</taxon>
        <taxon>Cellvibrionales</taxon>
        <taxon>Spongiibacteraceae</taxon>
        <taxon>Zhongshania</taxon>
    </lineage>
</organism>
<feature type="transmembrane region" description="Helical" evidence="15">
    <location>
        <begin position="7"/>
        <end position="27"/>
    </location>
</feature>
<evidence type="ECO:0000256" key="10">
    <source>
        <dbReference type="ARBA" id="ARBA00023136"/>
    </source>
</evidence>
<dbReference type="GO" id="GO:0009055">
    <property type="term" value="F:electron transfer activity"/>
    <property type="evidence" value="ECO:0007669"/>
    <property type="project" value="UniProtKB-UniRule"/>
</dbReference>
<evidence type="ECO:0000256" key="2">
    <source>
        <dbReference type="ARBA" id="ARBA00008823"/>
    </source>
</evidence>
<dbReference type="EMBL" id="CP014544">
    <property type="protein sequence ID" value="AMO66848.1"/>
    <property type="molecule type" value="Genomic_DNA"/>
</dbReference>
<keyword evidence="9 14" id="KW-0560">Oxidoreductase</keyword>
<keyword evidence="5" id="KW-0997">Cell inner membrane</keyword>
<dbReference type="GO" id="GO:0015035">
    <property type="term" value="F:protein-disulfide reductase activity"/>
    <property type="evidence" value="ECO:0007669"/>
    <property type="project" value="UniProtKB-UniRule"/>
</dbReference>
<sequence length="164" mass="17818">MPLTSRWIYAFIVSCCCALLGYALYAQYFDGLHPCPLCITQRAFFVLTALVAFAALLIHPQQKGRYLSAGLMVLFTSLGGAVAYRQVWLQGLPADQAPACGPSLEYMFANLPFGEAFSTLMIGDGNCAEIVWTLFGLSMPNWSLFAFIGLGLCAIASALPMVKR</sequence>
<dbReference type="InterPro" id="IPR050183">
    <property type="entry name" value="DsbB"/>
</dbReference>